<evidence type="ECO:0000256" key="2">
    <source>
        <dbReference type="ARBA" id="ARBA00005462"/>
    </source>
</evidence>
<dbReference type="RefSeq" id="XP_001422052.1">
    <property type="nucleotide sequence ID" value="XM_001422015.1"/>
</dbReference>
<evidence type="ECO:0000313" key="11">
    <source>
        <dbReference type="Proteomes" id="UP000001568"/>
    </source>
</evidence>
<dbReference type="OMA" id="CVVAMAR"/>
<accession>A4S9F0</accession>
<evidence type="ECO:0000256" key="4">
    <source>
        <dbReference type="ARBA" id="ARBA00022737"/>
    </source>
</evidence>
<dbReference type="PROSITE" id="PS50176">
    <property type="entry name" value="ARM_REPEAT"/>
    <property type="match status" value="1"/>
</dbReference>
<keyword evidence="6" id="KW-0449">Lipoprotein</keyword>
<dbReference type="InterPro" id="IPR016024">
    <property type="entry name" value="ARM-type_fold"/>
</dbReference>
<name>A4S9F0_OSTLU</name>
<dbReference type="InterPro" id="IPR011989">
    <property type="entry name" value="ARM-like"/>
</dbReference>
<keyword evidence="11" id="KW-1185">Reference proteome</keyword>
<evidence type="ECO:0000256" key="6">
    <source>
        <dbReference type="ARBA" id="ARBA00023288"/>
    </source>
</evidence>
<keyword evidence="4" id="KW-0677">Repeat</keyword>
<evidence type="ECO:0000256" key="3">
    <source>
        <dbReference type="ARBA" id="ARBA00022554"/>
    </source>
</evidence>
<dbReference type="EMBL" id="CP000596">
    <property type="protein sequence ID" value="ABP00346.1"/>
    <property type="molecule type" value="Genomic_DNA"/>
</dbReference>
<dbReference type="AlphaFoldDB" id="A4S9F0"/>
<evidence type="ECO:0000256" key="8">
    <source>
        <dbReference type="PROSITE-ProRule" id="PRU00259"/>
    </source>
</evidence>
<dbReference type="InterPro" id="IPR000225">
    <property type="entry name" value="Armadillo"/>
</dbReference>
<dbReference type="Gramene" id="ABP00346">
    <property type="protein sequence ID" value="ABP00346"/>
    <property type="gene ID" value="OSTLU_28179"/>
</dbReference>
<dbReference type="KEGG" id="olu:OSTLU_28179"/>
<comment type="similarity">
    <text evidence="2">Belongs to the beta-catenin family.</text>
</comment>
<evidence type="ECO:0000256" key="9">
    <source>
        <dbReference type="SAM" id="MobiDB-lite"/>
    </source>
</evidence>
<keyword evidence="3" id="KW-0926">Vacuole</keyword>
<dbReference type="GO" id="GO:0043495">
    <property type="term" value="F:protein-membrane adaptor activity"/>
    <property type="evidence" value="ECO:0007669"/>
    <property type="project" value="InterPro"/>
</dbReference>
<gene>
    <name evidence="10" type="ORF">OSTLU_28179</name>
</gene>
<protein>
    <recommendedName>
        <fullName evidence="7">Vacuolar protein 8</fullName>
    </recommendedName>
</protein>
<dbReference type="OrthoDB" id="409644at2759"/>
<dbReference type="PANTHER" id="PTHR47249:SF1">
    <property type="entry name" value="VACUOLAR PROTEIN 8"/>
    <property type="match status" value="1"/>
</dbReference>
<dbReference type="Proteomes" id="UP000001568">
    <property type="component" value="Chromosome 16"/>
</dbReference>
<dbReference type="Gene3D" id="1.25.10.10">
    <property type="entry name" value="Leucine-rich Repeat Variant"/>
    <property type="match status" value="1"/>
</dbReference>
<dbReference type="GO" id="GO:0005774">
    <property type="term" value="C:vacuolar membrane"/>
    <property type="evidence" value="ECO:0007669"/>
    <property type="project" value="UniProtKB-SubCell"/>
</dbReference>
<evidence type="ECO:0000313" key="10">
    <source>
        <dbReference type="EMBL" id="ABP00346.1"/>
    </source>
</evidence>
<evidence type="ECO:0000256" key="5">
    <source>
        <dbReference type="ARBA" id="ARBA00023136"/>
    </source>
</evidence>
<feature type="repeat" description="ARM" evidence="8">
    <location>
        <begin position="92"/>
        <end position="136"/>
    </location>
</feature>
<comment type="subcellular location">
    <subcellularLocation>
        <location evidence="1">Vacuole membrane</location>
        <topology evidence="1">Lipid-anchor</topology>
    </subcellularLocation>
</comment>
<sequence length="466" mass="48474">MTDDARALDALVQRARASTPDGADAVRQLRNLCVDAEGPAAPFTKTPRGAMLVALISVVVRNVGLQDKVGALRALSLLKANDDALRRAARAGAVPALAQRLRDEDGAGRTSADAARALGAMASSSDVCQMMIRSGVLGNLSEACARAASEETGEASETARFAADALRRLSGRSDAYDSRALFPISSDPSALDLTTESAVRSVVEVLMSEATVAHGEASAALGRIASSGATGRRAVARCGAVLPLVTAALGGERQRNASLAALRSVAGVDAGASAMNGTTQNDGWYSDSDSASARRDREELTMAEKLANANGTASSLGGLNFFHDMIDLLSSLLELRHSLEPAAADAALALWALAWQPSNREHMTNRVTARLMALAREGCATSRDDALSVLSVLALDEGGREAIHAQTGGAKLLDYLQGSEGNSPRAFDGETVEMSFDELIERRSPLGDLEKSSTGLSAAVSRMHCA</sequence>
<dbReference type="HOGENOM" id="CLU_587123_0_0_1"/>
<reference evidence="10 11" key="1">
    <citation type="journal article" date="2007" name="Proc. Natl. Acad. Sci. U.S.A.">
        <title>The tiny eukaryote Ostreococcus provides genomic insights into the paradox of plankton speciation.</title>
        <authorList>
            <person name="Palenik B."/>
            <person name="Grimwood J."/>
            <person name="Aerts A."/>
            <person name="Rouze P."/>
            <person name="Salamov A."/>
            <person name="Putnam N."/>
            <person name="Dupont C."/>
            <person name="Jorgensen R."/>
            <person name="Derelle E."/>
            <person name="Rombauts S."/>
            <person name="Zhou K."/>
            <person name="Otillar R."/>
            <person name="Merchant S.S."/>
            <person name="Podell S."/>
            <person name="Gaasterland T."/>
            <person name="Napoli C."/>
            <person name="Gendler K."/>
            <person name="Manuell A."/>
            <person name="Tai V."/>
            <person name="Vallon O."/>
            <person name="Piganeau G."/>
            <person name="Jancek S."/>
            <person name="Heijde M."/>
            <person name="Jabbari K."/>
            <person name="Bowler C."/>
            <person name="Lohr M."/>
            <person name="Robbens S."/>
            <person name="Werner G."/>
            <person name="Dubchak I."/>
            <person name="Pazour G.J."/>
            <person name="Ren Q."/>
            <person name="Paulsen I."/>
            <person name="Delwiche C."/>
            <person name="Schmutz J."/>
            <person name="Rokhsar D."/>
            <person name="Van de Peer Y."/>
            <person name="Moreau H."/>
            <person name="Grigoriev I.V."/>
        </authorList>
    </citation>
    <scope>NUCLEOTIDE SEQUENCE [LARGE SCALE GENOMIC DNA]</scope>
    <source>
        <strain evidence="10 11">CCE9901</strain>
    </source>
</reference>
<organism evidence="10 11">
    <name type="scientific">Ostreococcus lucimarinus (strain CCE9901)</name>
    <dbReference type="NCBI Taxonomy" id="436017"/>
    <lineage>
        <taxon>Eukaryota</taxon>
        <taxon>Viridiplantae</taxon>
        <taxon>Chlorophyta</taxon>
        <taxon>Mamiellophyceae</taxon>
        <taxon>Mamiellales</taxon>
        <taxon>Bathycoccaceae</taxon>
        <taxon>Ostreococcus</taxon>
    </lineage>
</organism>
<evidence type="ECO:0000256" key="7">
    <source>
        <dbReference type="ARBA" id="ARBA00026209"/>
    </source>
</evidence>
<dbReference type="InterPro" id="IPR045156">
    <property type="entry name" value="Vac8"/>
</dbReference>
<dbReference type="SUPFAM" id="SSF48371">
    <property type="entry name" value="ARM repeat"/>
    <property type="match status" value="1"/>
</dbReference>
<dbReference type="PANTHER" id="PTHR47249">
    <property type="entry name" value="VACUOLAR PROTEIN 8"/>
    <property type="match status" value="1"/>
</dbReference>
<keyword evidence="5" id="KW-0472">Membrane</keyword>
<evidence type="ECO:0000256" key="1">
    <source>
        <dbReference type="ARBA" id="ARBA00004592"/>
    </source>
</evidence>
<dbReference type="GeneID" id="5005953"/>
<proteinExistence type="inferred from homology"/>
<dbReference type="GO" id="GO:0071562">
    <property type="term" value="P:nucleus-vacuole junction assembly"/>
    <property type="evidence" value="ECO:0007669"/>
    <property type="project" value="InterPro"/>
</dbReference>
<feature type="region of interest" description="Disordered" evidence="9">
    <location>
        <begin position="273"/>
        <end position="295"/>
    </location>
</feature>